<sequence>MRVTSITEYTPRAGALIEFTAVVTGDPRPSPIPPSFNQLFHLGDLDEAERVWIAGSFDVQGSIDIEALGWAFERLIDRHDTLRSAFVRRTSGVERTLYEQGAVEMRQSTRSAVASASTLRDQLRSALQLHCDARQFPSYTCFGIDRPDTSTVLCAFDHANVDALSIAVVVHEIHTLYDAYRRCPSNPDVDLPPVGGFVEYCRIEATEPRVDPADERMVRWANFLTECGGTTPRFPFDLGLAEGDAAPQATALTPVLDARHTLEFEQLCAGSGAGMFAGVVAAIAQAGAAIGGPSRMPFLFPLHTRHQQKWSRALGWFTTNAPMTVEVGTHLSDTITAAHSAFRAALPLSTVPIPQVLANLGDAFTLSRRDVFMVSYIDYTRIDGHELFEDSNAHHISNATVSDDAQFWVSRTASGLALRARFPDTPTARSVMAAFTAELVALMRACTTKPDIAALTP</sequence>
<keyword evidence="3" id="KW-1185">Reference proteome</keyword>
<dbReference type="RefSeq" id="WP_341441680.1">
    <property type="nucleotide sequence ID" value="NZ_JBBPCN010000001.1"/>
</dbReference>
<name>A0ABU9D1C1_9NOCA</name>
<reference evidence="2 3" key="1">
    <citation type="submission" date="2024-03" db="EMBL/GenBank/DDBJ databases">
        <title>Rhodococcus navarretei sp. nov. and Pseudarthrobacter quantumdoti sp. nov., two new species with the ability to biosynthesize Quantum Dots isolated from soil samples at Union Glacier, Antarctica.</title>
        <authorList>
            <person name="Vargas M."/>
        </authorList>
    </citation>
    <scope>NUCLEOTIDE SEQUENCE [LARGE SCALE GENOMIC DNA]</scope>
    <source>
        <strain evidence="2 3">EXRC-4A-4</strain>
    </source>
</reference>
<evidence type="ECO:0000313" key="3">
    <source>
        <dbReference type="Proteomes" id="UP001456513"/>
    </source>
</evidence>
<dbReference type="Gene3D" id="3.30.559.10">
    <property type="entry name" value="Chloramphenicol acetyltransferase-like domain"/>
    <property type="match status" value="1"/>
</dbReference>
<dbReference type="InterPro" id="IPR023213">
    <property type="entry name" value="CAT-like_dom_sf"/>
</dbReference>
<protein>
    <submittedName>
        <fullName evidence="2">Condensation domain-containing protein</fullName>
    </submittedName>
</protein>
<feature type="domain" description="Condensation" evidence="1">
    <location>
        <begin position="41"/>
        <end position="372"/>
    </location>
</feature>
<dbReference type="Pfam" id="PF00668">
    <property type="entry name" value="Condensation"/>
    <property type="match status" value="1"/>
</dbReference>
<dbReference type="PANTHER" id="PTHR45527">
    <property type="entry name" value="NONRIBOSOMAL PEPTIDE SYNTHETASE"/>
    <property type="match status" value="1"/>
</dbReference>
<dbReference type="InterPro" id="IPR001242">
    <property type="entry name" value="Condensation_dom"/>
</dbReference>
<dbReference type="SUPFAM" id="SSF52777">
    <property type="entry name" value="CoA-dependent acyltransferases"/>
    <property type="match status" value="2"/>
</dbReference>
<evidence type="ECO:0000259" key="1">
    <source>
        <dbReference type="Pfam" id="PF00668"/>
    </source>
</evidence>
<proteinExistence type="predicted"/>
<dbReference type="EMBL" id="JBBPCN010000001">
    <property type="protein sequence ID" value="MEK8072223.1"/>
    <property type="molecule type" value="Genomic_DNA"/>
</dbReference>
<dbReference type="Proteomes" id="UP001456513">
    <property type="component" value="Unassembled WGS sequence"/>
</dbReference>
<organism evidence="2 3">
    <name type="scientific">Rhodococcus navarretei</name>
    <dbReference type="NCBI Taxonomy" id="3128981"/>
    <lineage>
        <taxon>Bacteria</taxon>
        <taxon>Bacillati</taxon>
        <taxon>Actinomycetota</taxon>
        <taxon>Actinomycetes</taxon>
        <taxon>Mycobacteriales</taxon>
        <taxon>Nocardiaceae</taxon>
        <taxon>Rhodococcus</taxon>
    </lineage>
</organism>
<gene>
    <name evidence="2" type="ORF">AABD04_15395</name>
</gene>
<comment type="caution">
    <text evidence="2">The sequence shown here is derived from an EMBL/GenBank/DDBJ whole genome shotgun (WGS) entry which is preliminary data.</text>
</comment>
<evidence type="ECO:0000313" key="2">
    <source>
        <dbReference type="EMBL" id="MEK8072223.1"/>
    </source>
</evidence>
<dbReference type="PANTHER" id="PTHR45527:SF1">
    <property type="entry name" value="FATTY ACID SYNTHASE"/>
    <property type="match status" value="1"/>
</dbReference>
<accession>A0ABU9D1C1</accession>
<dbReference type="Gene3D" id="3.30.559.30">
    <property type="entry name" value="Nonribosomal peptide synthetase, condensation domain"/>
    <property type="match status" value="1"/>
</dbReference>